<feature type="domain" description="Ketopantoate reductase N-terminal" evidence="6">
    <location>
        <begin position="11"/>
        <end position="152"/>
    </location>
</feature>
<dbReference type="PANTHER" id="PTHR43765">
    <property type="entry name" value="2-DEHYDROPANTOATE 2-REDUCTASE-RELATED"/>
    <property type="match status" value="1"/>
</dbReference>
<dbReference type="SUPFAM" id="SSF51735">
    <property type="entry name" value="NAD(P)-binding Rossmann-fold domains"/>
    <property type="match status" value="1"/>
</dbReference>
<dbReference type="GO" id="GO:0005737">
    <property type="term" value="C:cytoplasm"/>
    <property type="evidence" value="ECO:0007669"/>
    <property type="project" value="TreeGrafter"/>
</dbReference>
<dbReference type="PANTHER" id="PTHR43765:SF2">
    <property type="entry name" value="2-DEHYDROPANTOATE 2-REDUCTASE"/>
    <property type="match status" value="1"/>
</dbReference>
<dbReference type="EC" id="1.1.1.169" evidence="2"/>
<dbReference type="InterPro" id="IPR003710">
    <property type="entry name" value="ApbA"/>
</dbReference>
<name>A0A3B1CYR0_9ZZZZ</name>
<comment type="similarity">
    <text evidence="1">Belongs to the ketopantoate reductase family.</text>
</comment>
<accession>A0A3B1CYR0</accession>
<keyword evidence="4" id="KW-0560">Oxidoreductase</keyword>
<dbReference type="Pfam" id="PF08546">
    <property type="entry name" value="ApbA_C"/>
    <property type="match status" value="1"/>
</dbReference>
<evidence type="ECO:0000259" key="6">
    <source>
        <dbReference type="Pfam" id="PF02558"/>
    </source>
</evidence>
<reference evidence="8" key="1">
    <citation type="submission" date="2018-06" db="EMBL/GenBank/DDBJ databases">
        <authorList>
            <person name="Zhirakovskaya E."/>
        </authorList>
    </citation>
    <scope>NUCLEOTIDE SEQUENCE</scope>
</reference>
<dbReference type="GO" id="GO:0015940">
    <property type="term" value="P:pantothenate biosynthetic process"/>
    <property type="evidence" value="ECO:0007669"/>
    <property type="project" value="InterPro"/>
</dbReference>
<feature type="domain" description="Ketopantoate reductase C-terminal" evidence="7">
    <location>
        <begin position="179"/>
        <end position="321"/>
    </location>
</feature>
<dbReference type="GO" id="GO:0008677">
    <property type="term" value="F:2-dehydropantoate 2-reductase activity"/>
    <property type="evidence" value="ECO:0007669"/>
    <property type="project" value="UniProtKB-EC"/>
</dbReference>
<dbReference type="Pfam" id="PF02558">
    <property type="entry name" value="ApbA"/>
    <property type="match status" value="1"/>
</dbReference>
<protein>
    <recommendedName>
        <fullName evidence="2">2-dehydropantoate 2-reductase</fullName>
        <ecNumber evidence="2">1.1.1.169</ecNumber>
    </recommendedName>
    <alternativeName>
        <fullName evidence="5">Ketopantoate reductase</fullName>
    </alternativeName>
</protein>
<evidence type="ECO:0000256" key="1">
    <source>
        <dbReference type="ARBA" id="ARBA00007870"/>
    </source>
</evidence>
<dbReference type="InterPro" id="IPR013328">
    <property type="entry name" value="6PGD_dom2"/>
</dbReference>
<dbReference type="InterPro" id="IPR013752">
    <property type="entry name" value="KPA_reductase"/>
</dbReference>
<keyword evidence="3" id="KW-0521">NADP</keyword>
<gene>
    <name evidence="8" type="ORF">MNBD_UNCLBAC01-690</name>
</gene>
<sequence>MQKNMSKMTTAVIGAGAIGSVVAAYLTKSGQDVVLIGRQDQVDVINQKGLQISGIRGSENIKVKALSKLDKEYDLVIFTTKTQDLELAYQHNCEYLENCYVLTSQNGVQADSILGVHFEKEKMLSSIVMFGSTYTKLGEVIFNFEGDWIIGKPYTPIDAKLNEVVEILKSVVPVVVSENIMGMKWLKLFVNFNNCIPALIGKSMQETFADMDLCRLSVQLLKEGVGIIKMAQIELVSLPQFPVDRIYGMATMSEEKAAGIINKTLTTLSKEPLYGSILQSIMRGRTSEIDFINGEVVFLAKQMRQEVPLNEKVVDLIHQVETCGKHLTIEEIKKEFNL</sequence>
<evidence type="ECO:0000256" key="2">
    <source>
        <dbReference type="ARBA" id="ARBA00013014"/>
    </source>
</evidence>
<evidence type="ECO:0000313" key="8">
    <source>
        <dbReference type="EMBL" id="VAX34949.1"/>
    </source>
</evidence>
<evidence type="ECO:0000256" key="5">
    <source>
        <dbReference type="ARBA" id="ARBA00032024"/>
    </source>
</evidence>
<dbReference type="SUPFAM" id="SSF48179">
    <property type="entry name" value="6-phosphogluconate dehydrogenase C-terminal domain-like"/>
    <property type="match status" value="1"/>
</dbReference>
<dbReference type="EMBL" id="UOGJ01000020">
    <property type="protein sequence ID" value="VAX34949.1"/>
    <property type="molecule type" value="Genomic_DNA"/>
</dbReference>
<dbReference type="InterPro" id="IPR013332">
    <property type="entry name" value="KPR_N"/>
</dbReference>
<dbReference type="NCBIfam" id="TIGR00745">
    <property type="entry name" value="apbA_panE"/>
    <property type="match status" value="1"/>
</dbReference>
<proteinExistence type="inferred from homology"/>
<evidence type="ECO:0000259" key="7">
    <source>
        <dbReference type="Pfam" id="PF08546"/>
    </source>
</evidence>
<dbReference type="Gene3D" id="1.10.1040.10">
    <property type="entry name" value="N-(1-d-carboxylethyl)-l-norvaline Dehydrogenase, domain 2"/>
    <property type="match status" value="1"/>
</dbReference>
<dbReference type="InterPro" id="IPR050838">
    <property type="entry name" value="Ketopantoate_reductase"/>
</dbReference>
<dbReference type="GO" id="GO:0050661">
    <property type="term" value="F:NADP binding"/>
    <property type="evidence" value="ECO:0007669"/>
    <property type="project" value="TreeGrafter"/>
</dbReference>
<organism evidence="8">
    <name type="scientific">hydrothermal vent metagenome</name>
    <dbReference type="NCBI Taxonomy" id="652676"/>
    <lineage>
        <taxon>unclassified sequences</taxon>
        <taxon>metagenomes</taxon>
        <taxon>ecological metagenomes</taxon>
    </lineage>
</organism>
<dbReference type="InterPro" id="IPR008927">
    <property type="entry name" value="6-PGluconate_DH-like_C_sf"/>
</dbReference>
<dbReference type="AlphaFoldDB" id="A0A3B1CYR0"/>
<dbReference type="InterPro" id="IPR036291">
    <property type="entry name" value="NAD(P)-bd_dom_sf"/>
</dbReference>
<evidence type="ECO:0000256" key="3">
    <source>
        <dbReference type="ARBA" id="ARBA00022857"/>
    </source>
</evidence>
<dbReference type="Gene3D" id="3.40.50.720">
    <property type="entry name" value="NAD(P)-binding Rossmann-like Domain"/>
    <property type="match status" value="1"/>
</dbReference>
<evidence type="ECO:0000256" key="4">
    <source>
        <dbReference type="ARBA" id="ARBA00023002"/>
    </source>
</evidence>